<dbReference type="RefSeq" id="WP_207002934.1">
    <property type="nucleotide sequence ID" value="NZ_JAEKJR010000002.1"/>
</dbReference>
<accession>A0ABS3E930</accession>
<gene>
    <name evidence="1" type="ORF">JF535_13280</name>
</gene>
<comment type="caution">
    <text evidence="1">The sequence shown here is derived from an EMBL/GenBank/DDBJ whole genome shotgun (WGS) entry which is preliminary data.</text>
</comment>
<proteinExistence type="predicted"/>
<name>A0ABS3E930_9GAMM</name>
<evidence type="ECO:0000313" key="2">
    <source>
        <dbReference type="Proteomes" id="UP000664293"/>
    </source>
</evidence>
<dbReference type="Proteomes" id="UP000664293">
    <property type="component" value="Unassembled WGS sequence"/>
</dbReference>
<sequence length="114" mass="12456">MIERVHFRFQEWAAAVEGVGCGSVLGSLGMAVGSGNAEGTVPINSDVREVEQFVLELPEDLRRSVMLFYLPPYLGHGQAAKKLGISMSTLYRRIDGVHVLFNAKLLRGVLPKVS</sequence>
<evidence type="ECO:0008006" key="3">
    <source>
        <dbReference type="Google" id="ProtNLM"/>
    </source>
</evidence>
<keyword evidence="2" id="KW-1185">Reference proteome</keyword>
<dbReference type="EMBL" id="JAEKJR010000002">
    <property type="protein sequence ID" value="MBN8431824.1"/>
    <property type="molecule type" value="Genomic_DNA"/>
</dbReference>
<protein>
    <recommendedName>
        <fullName evidence="3">DNA binding HTH domain-containing protein</fullName>
    </recommendedName>
</protein>
<organism evidence="1 2">
    <name type="scientific">Microbulbifer salipaludis</name>
    <dbReference type="NCBI Taxonomy" id="187980"/>
    <lineage>
        <taxon>Bacteria</taxon>
        <taxon>Pseudomonadati</taxon>
        <taxon>Pseudomonadota</taxon>
        <taxon>Gammaproteobacteria</taxon>
        <taxon>Cellvibrionales</taxon>
        <taxon>Microbulbiferaceae</taxon>
        <taxon>Microbulbifer</taxon>
    </lineage>
</organism>
<dbReference type="Gene3D" id="1.10.10.60">
    <property type="entry name" value="Homeodomain-like"/>
    <property type="match status" value="1"/>
</dbReference>
<reference evidence="1 2" key="1">
    <citation type="submission" date="2020-12" db="EMBL/GenBank/DDBJ databases">
        <title>Oil enriched cultivation method for isolating marine PHA-producing bacteria.</title>
        <authorList>
            <person name="Zheng W."/>
            <person name="Yu S."/>
            <person name="Huang Y."/>
        </authorList>
    </citation>
    <scope>NUCLEOTIDE SEQUENCE [LARGE SCALE GENOMIC DNA]</scope>
    <source>
        <strain evidence="1 2">SN0-2</strain>
    </source>
</reference>
<evidence type="ECO:0000313" key="1">
    <source>
        <dbReference type="EMBL" id="MBN8431824.1"/>
    </source>
</evidence>